<dbReference type="AlphaFoldDB" id="A0A1E5L0G2"/>
<comment type="caution">
    <text evidence="1">The sequence shown here is derived from an EMBL/GenBank/DDBJ whole genome shotgun (WGS) entry which is preliminary data.</text>
</comment>
<evidence type="ECO:0000313" key="1">
    <source>
        <dbReference type="EMBL" id="OEH83564.1"/>
    </source>
</evidence>
<dbReference type="Proteomes" id="UP000095256">
    <property type="component" value="Unassembled WGS sequence"/>
</dbReference>
<sequence length="135" mass="15882">MANTYFDEFSKFTKPKMAQAMEDLTYLYKETKVPKKHYEEHLSATIEELMEANVQLNLVNTYFSMLKDLYEQNPKWFFQALLCLDMKVKLTSIKPSQHQALEATWENHSSKKGAKLMDIETLAFFQNTEKNGLNR</sequence>
<name>A0A1E5L0G2_9ENTE</name>
<protein>
    <submittedName>
        <fullName evidence="1">Uncharacterized protein</fullName>
    </submittedName>
</protein>
<dbReference type="EMBL" id="MIEK01000005">
    <property type="protein sequence ID" value="OEH83564.1"/>
    <property type="molecule type" value="Genomic_DNA"/>
</dbReference>
<proteinExistence type="predicted"/>
<dbReference type="OrthoDB" id="3233291at2"/>
<accession>A0A1E5L0G2</accession>
<dbReference type="STRING" id="762845.BCR26_08780"/>
<dbReference type="RefSeq" id="WP_069697437.1">
    <property type="nucleotide sequence ID" value="NZ_JAGGMA010000012.1"/>
</dbReference>
<organism evidence="1 2">
    <name type="scientific">Enterococcus rivorum</name>
    <dbReference type="NCBI Taxonomy" id="762845"/>
    <lineage>
        <taxon>Bacteria</taxon>
        <taxon>Bacillati</taxon>
        <taxon>Bacillota</taxon>
        <taxon>Bacilli</taxon>
        <taxon>Lactobacillales</taxon>
        <taxon>Enterococcaceae</taxon>
        <taxon>Enterococcus</taxon>
    </lineage>
</organism>
<evidence type="ECO:0000313" key="2">
    <source>
        <dbReference type="Proteomes" id="UP000095256"/>
    </source>
</evidence>
<keyword evidence="2" id="KW-1185">Reference proteome</keyword>
<gene>
    <name evidence="1" type="ORF">BCR26_08780</name>
</gene>
<reference evidence="1 2" key="1">
    <citation type="submission" date="2016-09" db="EMBL/GenBank/DDBJ databases">
        <authorList>
            <person name="Capua I."/>
            <person name="De Benedictis P."/>
            <person name="Joannis T."/>
            <person name="Lombin L.H."/>
            <person name="Cattoli G."/>
        </authorList>
    </citation>
    <scope>NUCLEOTIDE SEQUENCE [LARGE SCALE GENOMIC DNA]</scope>
    <source>
        <strain evidence="1 2">LMG 25899</strain>
    </source>
</reference>